<evidence type="ECO:0000313" key="3">
    <source>
        <dbReference type="EMBL" id="CAD5114169.1"/>
    </source>
</evidence>
<gene>
    <name evidence="3" type="ORF">DGYR_LOCUS3045</name>
</gene>
<dbReference type="GO" id="GO:0015823">
    <property type="term" value="P:phenylalanine transport"/>
    <property type="evidence" value="ECO:0007669"/>
    <property type="project" value="TreeGrafter"/>
</dbReference>
<dbReference type="GO" id="GO:0015180">
    <property type="term" value="F:L-alanine transmembrane transporter activity"/>
    <property type="evidence" value="ECO:0007669"/>
    <property type="project" value="TreeGrafter"/>
</dbReference>
<dbReference type="Proteomes" id="UP000549394">
    <property type="component" value="Unassembled WGS sequence"/>
</dbReference>
<keyword evidence="4" id="KW-1185">Reference proteome</keyword>
<protein>
    <submittedName>
        <fullName evidence="3">DgyrCDS3311</fullName>
    </submittedName>
</protein>
<dbReference type="InterPro" id="IPR006047">
    <property type="entry name" value="GH13_cat_dom"/>
</dbReference>
<dbReference type="GO" id="GO:0015190">
    <property type="term" value="F:L-leucine transmembrane transporter activity"/>
    <property type="evidence" value="ECO:0007669"/>
    <property type="project" value="TreeGrafter"/>
</dbReference>
<name>A0A7I8VFJ4_9ANNE</name>
<dbReference type="InterPro" id="IPR042280">
    <property type="entry name" value="SLC3A2"/>
</dbReference>
<dbReference type="OrthoDB" id="1740265at2759"/>
<dbReference type="AlphaFoldDB" id="A0A7I8VFJ4"/>
<proteinExistence type="predicted"/>
<dbReference type="GO" id="GO:0005975">
    <property type="term" value="P:carbohydrate metabolic process"/>
    <property type="evidence" value="ECO:0007669"/>
    <property type="project" value="InterPro"/>
</dbReference>
<keyword evidence="1" id="KW-0812">Transmembrane</keyword>
<feature type="transmembrane region" description="Helical" evidence="1">
    <location>
        <begin position="78"/>
        <end position="102"/>
    </location>
</feature>
<dbReference type="GO" id="GO:0016324">
    <property type="term" value="C:apical plasma membrane"/>
    <property type="evidence" value="ECO:0007669"/>
    <property type="project" value="TreeGrafter"/>
</dbReference>
<organism evidence="3 4">
    <name type="scientific">Dimorphilus gyrociliatus</name>
    <dbReference type="NCBI Taxonomy" id="2664684"/>
    <lineage>
        <taxon>Eukaryota</taxon>
        <taxon>Metazoa</taxon>
        <taxon>Spiralia</taxon>
        <taxon>Lophotrochozoa</taxon>
        <taxon>Annelida</taxon>
        <taxon>Polychaeta</taxon>
        <taxon>Polychaeta incertae sedis</taxon>
        <taxon>Dinophilidae</taxon>
        <taxon>Dimorphilus</taxon>
    </lineage>
</organism>
<dbReference type="GO" id="GO:0015173">
    <property type="term" value="F:aromatic amino acid transmembrane transporter activity"/>
    <property type="evidence" value="ECO:0007669"/>
    <property type="project" value="TreeGrafter"/>
</dbReference>
<dbReference type="InterPro" id="IPR013780">
    <property type="entry name" value="Glyco_hydro_b"/>
</dbReference>
<dbReference type="GO" id="GO:1904273">
    <property type="term" value="P:L-alanine import across plasma membrane"/>
    <property type="evidence" value="ECO:0007669"/>
    <property type="project" value="TreeGrafter"/>
</dbReference>
<dbReference type="InterPro" id="IPR031984">
    <property type="entry name" value="SLC3A2_N"/>
</dbReference>
<comment type="caution">
    <text evidence="3">The sequence shown here is derived from an EMBL/GenBank/DDBJ whole genome shotgun (WGS) entry which is preliminary data.</text>
</comment>
<accession>A0A7I8VFJ4</accession>
<dbReference type="EMBL" id="CAJFCJ010000005">
    <property type="protein sequence ID" value="CAD5114169.1"/>
    <property type="molecule type" value="Genomic_DNA"/>
</dbReference>
<dbReference type="Gene3D" id="3.20.20.80">
    <property type="entry name" value="Glycosidases"/>
    <property type="match status" value="2"/>
</dbReference>
<feature type="domain" description="Glycosyl hydrolase family 13 catalytic" evidence="2">
    <location>
        <begin position="121"/>
        <end position="457"/>
    </location>
</feature>
<keyword evidence="1" id="KW-1133">Transmembrane helix</keyword>
<dbReference type="SUPFAM" id="SSF51445">
    <property type="entry name" value="(Trans)glycosidases"/>
    <property type="match status" value="1"/>
</dbReference>
<dbReference type="GO" id="GO:1903801">
    <property type="term" value="P:L-leucine import across plasma membrane"/>
    <property type="evidence" value="ECO:0007669"/>
    <property type="project" value="TreeGrafter"/>
</dbReference>
<dbReference type="InterPro" id="IPR017853">
    <property type="entry name" value="GH"/>
</dbReference>
<dbReference type="GO" id="GO:0016323">
    <property type="term" value="C:basolateral plasma membrane"/>
    <property type="evidence" value="ECO:0007669"/>
    <property type="project" value="TreeGrafter"/>
</dbReference>
<dbReference type="SMART" id="SM00642">
    <property type="entry name" value="Aamy"/>
    <property type="match status" value="1"/>
</dbReference>
<reference evidence="3 4" key="1">
    <citation type="submission" date="2020-08" db="EMBL/GenBank/DDBJ databases">
        <authorList>
            <person name="Hejnol A."/>
        </authorList>
    </citation>
    <scope>NUCLEOTIDE SEQUENCE [LARGE SCALE GENOMIC DNA]</scope>
</reference>
<dbReference type="Gene3D" id="2.60.40.1180">
    <property type="entry name" value="Golgi alpha-mannosidase II"/>
    <property type="match status" value="1"/>
</dbReference>
<dbReference type="Pfam" id="PF00128">
    <property type="entry name" value="Alpha-amylase"/>
    <property type="match status" value="1"/>
</dbReference>
<evidence type="ECO:0000313" key="4">
    <source>
        <dbReference type="Proteomes" id="UP000549394"/>
    </source>
</evidence>
<sequence length="613" mass="69546">MSDQKDAEKGCYKSEEKIALKSAEASNEATVDHEKSAVNGGETVKITDPNEKQADFCGLSKEELQHFANDPFWRKVRLILFIAFWAAWIAMLLAAILIIVVAPKCPERPKLKWWQKSLFYRVCPRTFLDSNGDGNGDFKGLESKIPYIHDEVHSDAIILTPIFKSKYNDLGFDVTALDSLNEEVFGKTEDFKSLIKKAHGKNIKVVLDFVVNNIDKDSGRWTEASKFVSRSSQPSNLESLYKKDSWNKIDNTYYYSTLSADHLDLALEDKDVFSYVETSLKKWLDLGIDGIRIPHSAYLVEGNATITEENRILTEGTYTFLKKISKILNTYDDKVLIADLGKVETSDEQVNKLFESGVNLVDSLNLEYQESQPSSKADLFEKIEKTLNQTDSRWPTWNVGNEDTSRFGNDVAIWQLRSVLSLLLKGTSIVYYGNELAMTNSNIANEKDKYMKRDKFRAPMMWEDTVNGGFTKGKPWLEIEPASISIKCVACQLAAKKAPLKFFQELANIRKEPSFQWGPITLEATENHKVIVFIRQATGFAGYVVIINIDPKHRATINLKQENKQLPDKATVVIATENSEKKVGDEVDLKLAGIPQQSGLVLKWEWKDWNKDE</sequence>
<keyword evidence="1" id="KW-0472">Membrane</keyword>
<dbReference type="Pfam" id="PF16028">
    <property type="entry name" value="SLC3A2_N"/>
    <property type="match status" value="1"/>
</dbReference>
<dbReference type="PANTHER" id="PTHR46673:SF1">
    <property type="entry name" value="4F2 CELL-SURFACE ANTIGEN HEAVY CHAIN"/>
    <property type="match status" value="1"/>
</dbReference>
<evidence type="ECO:0000259" key="2">
    <source>
        <dbReference type="SMART" id="SM00642"/>
    </source>
</evidence>
<dbReference type="PANTHER" id="PTHR46673">
    <property type="entry name" value="4F2 CELL-SURFACE ANTIGEN HEAVY CHAIN"/>
    <property type="match status" value="1"/>
</dbReference>
<evidence type="ECO:0000256" key="1">
    <source>
        <dbReference type="SAM" id="Phobius"/>
    </source>
</evidence>